<comment type="similarity">
    <text evidence="1">Belongs to the heat shock protein 70 family.</text>
</comment>
<dbReference type="SUPFAM" id="SSF100920">
    <property type="entry name" value="Heat shock protein 70kD (HSP70), peptide-binding domain"/>
    <property type="match status" value="1"/>
</dbReference>
<dbReference type="InterPro" id="IPR018181">
    <property type="entry name" value="Heat_shock_70_CS"/>
</dbReference>
<dbReference type="InterPro" id="IPR029048">
    <property type="entry name" value="HSP70_C_sf"/>
</dbReference>
<evidence type="ECO:0000256" key="1">
    <source>
        <dbReference type="ARBA" id="ARBA00007381"/>
    </source>
</evidence>
<keyword evidence="4" id="KW-0346">Stress response</keyword>
<dbReference type="SUPFAM" id="SSF100934">
    <property type="entry name" value="Heat shock protein 70kD (HSP70), C-terminal subdomain"/>
    <property type="match status" value="1"/>
</dbReference>
<dbReference type="PROSITE" id="PS01036">
    <property type="entry name" value="HSP70_3"/>
    <property type="match status" value="1"/>
</dbReference>
<dbReference type="EMBL" id="JBEVYD010000005">
    <property type="protein sequence ID" value="KAL3232239.1"/>
    <property type="molecule type" value="Genomic_DNA"/>
</dbReference>
<dbReference type="InterPro" id="IPR029047">
    <property type="entry name" value="HSP70_peptide-bd_sf"/>
</dbReference>
<dbReference type="PRINTS" id="PR00301">
    <property type="entry name" value="HEATSHOCK70"/>
</dbReference>
<comment type="caution">
    <text evidence="5">The sequence shown here is derived from an EMBL/GenBank/DDBJ whole genome shotgun (WGS) entry which is preliminary data.</text>
</comment>
<evidence type="ECO:0000256" key="3">
    <source>
        <dbReference type="ARBA" id="ARBA00022840"/>
    </source>
</evidence>
<protein>
    <recommendedName>
        <fullName evidence="7">Heat shock protein 70</fullName>
    </recommendedName>
</protein>
<dbReference type="PANTHER" id="PTHR45639">
    <property type="entry name" value="HSC70CB, ISOFORM G-RELATED"/>
    <property type="match status" value="1"/>
</dbReference>
<keyword evidence="3" id="KW-0067">ATP-binding</keyword>
<organism evidence="5 6">
    <name type="scientific">Nakaseomyces bracarensis</name>
    <dbReference type="NCBI Taxonomy" id="273131"/>
    <lineage>
        <taxon>Eukaryota</taxon>
        <taxon>Fungi</taxon>
        <taxon>Dikarya</taxon>
        <taxon>Ascomycota</taxon>
        <taxon>Saccharomycotina</taxon>
        <taxon>Saccharomycetes</taxon>
        <taxon>Saccharomycetales</taxon>
        <taxon>Saccharomycetaceae</taxon>
        <taxon>Nakaseomyces</taxon>
    </lineage>
</organism>
<name>A0ABR4NU43_9SACH</name>
<accession>A0ABR4NU43</accession>
<proteinExistence type="inferred from homology"/>
<dbReference type="Gene3D" id="3.90.640.10">
    <property type="entry name" value="Actin, Chain A, domain 4"/>
    <property type="match status" value="1"/>
</dbReference>
<evidence type="ECO:0000256" key="2">
    <source>
        <dbReference type="ARBA" id="ARBA00022741"/>
    </source>
</evidence>
<reference evidence="5 6" key="1">
    <citation type="submission" date="2024-05" db="EMBL/GenBank/DDBJ databases">
        <title>Long read based assembly of the Candida bracarensis genome reveals expanded adhesin content.</title>
        <authorList>
            <person name="Marcet-Houben M."/>
            <person name="Ksiezopolska E."/>
            <person name="Gabaldon T."/>
        </authorList>
    </citation>
    <scope>NUCLEOTIDE SEQUENCE [LARGE SCALE GENOMIC DNA]</scope>
    <source>
        <strain evidence="5 6">CBM6</strain>
    </source>
</reference>
<sequence>MSIPFGLDLGNNNTVLAVAQNKGIDIVVNEVSNRSTPSVVGFGPKNRFVGEAGKSKQISNVKNTVDNFKRIIGLNYNDPEFKEESKFFSSKLVPLADNKVGAEVDFGGEKHVFTATQLAAMFIDKVKHTVEDETKTKLTDVCIAVPAWFTEEQRYNVADAARIAGLNPVNIVNDITAAGVAYGVFKPDLPEPNEKPRIVAFVDIGHSTYTTSIAAIQNGQLKVLGIAYDKHFGGRDIDRALAEHFAEEFKTKYSIDVRSNAKAYNRVLTACEKLKKVLSVNSVAPLNIESLMDDIDVSSQLKREELEKLIEPILNRAPLPIIKVLKQSGLSTSDIDYVEIIGGCTRVPALKETISNTFGKPLSSTINQDEAVAKGAAFICAAYSPTVRVKSFMLEGMEPYSVSFSWDKQFDDENTEMKIFEKGSPFPAAKSLKLHRNKDFCVEAKYSDKKELPGNANAHIARWDIIGIKVPDEEESVEVKLKLRCNTSGLHVIEKAYVYGTKVVKEEKGKDKHGNHLYREFKKPFKLYNLQVVPHTYALSEAELNKYMEVENQLVAQDKLIEATEHSKNALEEFIYTLRSRMESRYADVMSTDEKSSLNDILDQTENWLYEDGEDAEKVLYDERYQKLLEYNSDLENRLQEN</sequence>
<dbReference type="Gene3D" id="3.30.420.40">
    <property type="match status" value="2"/>
</dbReference>
<dbReference type="Gene3D" id="1.20.1270.10">
    <property type="match status" value="1"/>
</dbReference>
<dbReference type="SUPFAM" id="SSF53067">
    <property type="entry name" value="Actin-like ATPase domain"/>
    <property type="match status" value="2"/>
</dbReference>
<dbReference type="Pfam" id="PF00012">
    <property type="entry name" value="HSP70"/>
    <property type="match status" value="1"/>
</dbReference>
<keyword evidence="2" id="KW-0547">Nucleotide-binding</keyword>
<evidence type="ECO:0008006" key="7">
    <source>
        <dbReference type="Google" id="ProtNLM"/>
    </source>
</evidence>
<dbReference type="InterPro" id="IPR013126">
    <property type="entry name" value="Hsp_70_fam"/>
</dbReference>
<dbReference type="Gene3D" id="2.60.34.10">
    <property type="entry name" value="Substrate Binding Domain Of DNAk, Chain A, domain 1"/>
    <property type="match status" value="1"/>
</dbReference>
<dbReference type="Proteomes" id="UP001623330">
    <property type="component" value="Unassembled WGS sequence"/>
</dbReference>
<keyword evidence="6" id="KW-1185">Reference proteome</keyword>
<evidence type="ECO:0000256" key="4">
    <source>
        <dbReference type="ARBA" id="ARBA00023016"/>
    </source>
</evidence>
<dbReference type="PANTHER" id="PTHR45639:SF4">
    <property type="entry name" value="HSC70CB, ISOFORM G"/>
    <property type="match status" value="1"/>
</dbReference>
<evidence type="ECO:0000313" key="6">
    <source>
        <dbReference type="Proteomes" id="UP001623330"/>
    </source>
</evidence>
<gene>
    <name evidence="5" type="ORF">RNJ44_04155</name>
</gene>
<dbReference type="Gene3D" id="3.30.30.30">
    <property type="match status" value="1"/>
</dbReference>
<evidence type="ECO:0000313" key="5">
    <source>
        <dbReference type="EMBL" id="KAL3232239.1"/>
    </source>
</evidence>
<dbReference type="InterPro" id="IPR043129">
    <property type="entry name" value="ATPase_NBD"/>
</dbReference>